<dbReference type="Gene3D" id="1.20.1740.10">
    <property type="entry name" value="Amino acid/polyamine transporter I"/>
    <property type="match status" value="1"/>
</dbReference>
<feature type="transmembrane region" description="Helical" evidence="5">
    <location>
        <begin position="237"/>
        <end position="261"/>
    </location>
</feature>
<dbReference type="GO" id="GO:0016020">
    <property type="term" value="C:membrane"/>
    <property type="evidence" value="ECO:0007669"/>
    <property type="project" value="UniProtKB-SubCell"/>
</dbReference>
<gene>
    <name evidence="6" type="ordered locus">PTO0844</name>
</gene>
<feature type="transmembrane region" description="Helical" evidence="5">
    <location>
        <begin position="369"/>
        <end position="388"/>
    </location>
</feature>
<feature type="transmembrane region" description="Helical" evidence="5">
    <location>
        <begin position="195"/>
        <end position="217"/>
    </location>
</feature>
<feature type="transmembrane region" description="Helical" evidence="5">
    <location>
        <begin position="344"/>
        <end position="363"/>
    </location>
</feature>
<reference evidence="6 7" key="1">
    <citation type="journal article" date="2004" name="Proc. Natl. Acad. Sci. U.S.A.">
        <title>Genome sequence of Picrophilus torridus and its implications for life around pH 0.</title>
        <authorList>
            <person name="Futterer O."/>
            <person name="Angelov A."/>
            <person name="Liesegang H."/>
            <person name="Gottschalk G."/>
            <person name="Schleper C."/>
            <person name="Schepers B."/>
            <person name="Dock C."/>
            <person name="Antranikian G."/>
            <person name="Liebl W."/>
        </authorList>
    </citation>
    <scope>NUCLEOTIDE SEQUENCE [LARGE SCALE GENOMIC DNA]</scope>
    <source>
        <strain evidence="7">ATCC 700027 / DSM 9790 / JCM 10055 / NBRC 100828</strain>
    </source>
</reference>
<feature type="transmembrane region" description="Helical" evidence="5">
    <location>
        <begin position="409"/>
        <end position="427"/>
    </location>
</feature>
<feature type="transmembrane region" description="Helical" evidence="5">
    <location>
        <begin position="12"/>
        <end position="32"/>
    </location>
</feature>
<feature type="transmembrane region" description="Helical" evidence="5">
    <location>
        <begin position="462"/>
        <end position="483"/>
    </location>
</feature>
<dbReference type="OrthoDB" id="43026at2157"/>
<dbReference type="PANTHER" id="PTHR47547:SF1">
    <property type="entry name" value="ASPARTATE-PROTON SYMPORTER"/>
    <property type="match status" value="1"/>
</dbReference>
<evidence type="ECO:0000256" key="5">
    <source>
        <dbReference type="SAM" id="Phobius"/>
    </source>
</evidence>
<dbReference type="KEGG" id="pto:PTO0844"/>
<feature type="transmembrane region" description="Helical" evidence="5">
    <location>
        <begin position="489"/>
        <end position="508"/>
    </location>
</feature>
<feature type="transmembrane region" description="Helical" evidence="5">
    <location>
        <begin position="293"/>
        <end position="318"/>
    </location>
</feature>
<feature type="transmembrane region" description="Helical" evidence="5">
    <location>
        <begin position="44"/>
        <end position="67"/>
    </location>
</feature>
<evidence type="ECO:0000256" key="4">
    <source>
        <dbReference type="ARBA" id="ARBA00023136"/>
    </source>
</evidence>
<dbReference type="Proteomes" id="UP000000438">
    <property type="component" value="Chromosome"/>
</dbReference>
<dbReference type="InParanoid" id="Q6L0S3"/>
<dbReference type="PATRIC" id="fig|263820.9.peg.882"/>
<evidence type="ECO:0000256" key="3">
    <source>
        <dbReference type="ARBA" id="ARBA00022989"/>
    </source>
</evidence>
<dbReference type="PANTHER" id="PTHR47547">
    <property type="match status" value="1"/>
</dbReference>
<feature type="transmembrane region" description="Helical" evidence="5">
    <location>
        <begin position="165"/>
        <end position="183"/>
    </location>
</feature>
<comment type="subcellular location">
    <subcellularLocation>
        <location evidence="1">Membrane</location>
        <topology evidence="1">Multi-pass membrane protein</topology>
    </subcellularLocation>
</comment>
<dbReference type="GO" id="GO:0022857">
    <property type="term" value="F:transmembrane transporter activity"/>
    <property type="evidence" value="ECO:0007669"/>
    <property type="project" value="InterPro"/>
</dbReference>
<dbReference type="RefSeq" id="WP_011177645.1">
    <property type="nucleotide sequence ID" value="NC_005877.1"/>
</dbReference>
<protein>
    <submittedName>
        <fullName evidence="6">Amino acid transporter</fullName>
    </submittedName>
</protein>
<feature type="transmembrane region" description="Helical" evidence="5">
    <location>
        <begin position="135"/>
        <end position="153"/>
    </location>
</feature>
<evidence type="ECO:0000313" key="7">
    <source>
        <dbReference type="Proteomes" id="UP000000438"/>
    </source>
</evidence>
<dbReference type="InterPro" id="IPR002293">
    <property type="entry name" value="AA/rel_permease1"/>
</dbReference>
<dbReference type="HOGENOM" id="CLU_007946_16_0_2"/>
<evidence type="ECO:0000256" key="1">
    <source>
        <dbReference type="ARBA" id="ARBA00004141"/>
    </source>
</evidence>
<dbReference type="eggNOG" id="arCOG00009">
    <property type="taxonomic scope" value="Archaea"/>
</dbReference>
<name>Q6L0S3_PICTO</name>
<dbReference type="PaxDb" id="263820-PTO0844"/>
<keyword evidence="2 5" id="KW-0812">Transmembrane</keyword>
<organism evidence="6 7">
    <name type="scientific">Picrophilus torridus (strain ATCC 700027 / DSM 9790 / JCM 10055 / NBRC 100828 / KAW 2/3)</name>
    <dbReference type="NCBI Taxonomy" id="1122961"/>
    <lineage>
        <taxon>Archaea</taxon>
        <taxon>Methanobacteriati</taxon>
        <taxon>Thermoplasmatota</taxon>
        <taxon>Thermoplasmata</taxon>
        <taxon>Thermoplasmatales</taxon>
        <taxon>Picrophilaceae</taxon>
        <taxon>Picrophilus</taxon>
    </lineage>
</organism>
<dbReference type="AlphaFoldDB" id="Q6L0S3"/>
<feature type="transmembrane region" description="Helical" evidence="5">
    <location>
        <begin position="520"/>
        <end position="540"/>
    </location>
</feature>
<keyword evidence="4 5" id="KW-0472">Membrane</keyword>
<proteinExistence type="predicted"/>
<feature type="transmembrane region" description="Helical" evidence="5">
    <location>
        <begin position="433"/>
        <end position="450"/>
    </location>
</feature>
<accession>Q6L0S3</accession>
<feature type="transmembrane region" description="Helical" evidence="5">
    <location>
        <begin position="88"/>
        <end position="115"/>
    </location>
</feature>
<evidence type="ECO:0000313" key="6">
    <source>
        <dbReference type="EMBL" id="AAT43429.1"/>
    </source>
</evidence>
<dbReference type="InterPro" id="IPR052962">
    <property type="entry name" value="AA_Transporter_AGT"/>
</dbReference>
<dbReference type="STRING" id="263820.PTO0844"/>
<sequence length="583" mass="64034">MAEVSVSYKRDLGLVNLIMLNAMGMIGSGWLFAELYASSYAGSLGSIIAWLLGGFIVLMIALTYMEVSSAFPLAGGSTPIGEMTHGKLVGFIAGWGAWISDIMTPPIEAIAMVTYASAFIPGLVNRHGILLTDGYIFAVAIMIIVLLVNLLSVRVFGNAMSILMIWKWLIPLLVIVTLIPLAFHPANLTTYNPFYAGYHGIFYALVLGGIIFSFEGFRAAVNMAGEARRKDYIWKSVIISLLLVIALYTLLQVAFVGAVRWSVIGIKPGDWGAITSTSLTNGPFARIAYDIGFGWLAVILLVDAVISPGGAGISYAAYPARIFQSMANYGYAPKFFSKLDRKGVPSRALILGFFLGLAFIYEFPGWDLLVGILTSTLVIAYVVGPASINILRRTAPDVERPFTLRGSSVIAPVAFIFTFLVIYWSGWPLSGEVVIVTLAGLLMFFFLYLLSGNEKFSRNESYMFFLSMVVPFLFSLILVLYYTYSWPVYVIYIDIVLFIVSIYSYLRLSGKTDIISGSWYVYMLLAAMILSYIGPAAYGGINIIKFPYDFIADGIIALIFYIVAQATGHRTKSLEDYVNTSNE</sequence>
<dbReference type="GeneID" id="2844531"/>
<dbReference type="Pfam" id="PF13520">
    <property type="entry name" value="AA_permease_2"/>
    <property type="match status" value="1"/>
</dbReference>
<keyword evidence="3 5" id="KW-1133">Transmembrane helix</keyword>
<evidence type="ECO:0000256" key="2">
    <source>
        <dbReference type="ARBA" id="ARBA00022692"/>
    </source>
</evidence>
<feature type="transmembrane region" description="Helical" evidence="5">
    <location>
        <begin position="546"/>
        <end position="564"/>
    </location>
</feature>
<dbReference type="EMBL" id="AE017261">
    <property type="protein sequence ID" value="AAT43429.1"/>
    <property type="molecule type" value="Genomic_DNA"/>
</dbReference>